<evidence type="ECO:0000259" key="1">
    <source>
        <dbReference type="Pfam" id="PF01613"/>
    </source>
</evidence>
<organism evidence="2 3">
    <name type="scientific">Aphanothece sacrum FPU1</name>
    <dbReference type="NCBI Taxonomy" id="1920663"/>
    <lineage>
        <taxon>Bacteria</taxon>
        <taxon>Bacillati</taxon>
        <taxon>Cyanobacteriota</taxon>
        <taxon>Cyanophyceae</taxon>
        <taxon>Oscillatoriophycideae</taxon>
        <taxon>Chroococcales</taxon>
        <taxon>Aphanothecaceae</taxon>
        <taxon>Aphanothece</taxon>
    </lineage>
</organism>
<dbReference type="RefSeq" id="WP_172957490.1">
    <property type="nucleotide sequence ID" value="NZ_BDQK01000015.1"/>
</dbReference>
<evidence type="ECO:0000313" key="3">
    <source>
        <dbReference type="Proteomes" id="UP000287247"/>
    </source>
</evidence>
<dbReference type="AlphaFoldDB" id="A0A401ILH1"/>
<dbReference type="Gene3D" id="2.30.110.10">
    <property type="entry name" value="Electron Transport, Fmn-binding Protein, Chain A"/>
    <property type="match status" value="1"/>
</dbReference>
<dbReference type="EMBL" id="BDQK01000015">
    <property type="protein sequence ID" value="GBF82087.1"/>
    <property type="molecule type" value="Genomic_DNA"/>
</dbReference>
<dbReference type="Pfam" id="PF01613">
    <property type="entry name" value="Flavin_Reduct"/>
    <property type="match status" value="1"/>
</dbReference>
<sequence length="59" mass="6726">MVALINVEVAEPDEIKEGINLLENKLKDGLPILKDALACLKCQLSERMEFEDHWLIYGI</sequence>
<dbReference type="GO" id="GO:0010181">
    <property type="term" value="F:FMN binding"/>
    <property type="evidence" value="ECO:0007669"/>
    <property type="project" value="InterPro"/>
</dbReference>
<keyword evidence="3" id="KW-1185">Reference proteome</keyword>
<comment type="caution">
    <text evidence="2">The sequence shown here is derived from an EMBL/GenBank/DDBJ whole genome shotgun (WGS) entry which is preliminary data.</text>
</comment>
<proteinExistence type="predicted"/>
<dbReference type="InterPro" id="IPR002563">
    <property type="entry name" value="Flavin_Rdtase-like_dom"/>
</dbReference>
<protein>
    <submittedName>
        <fullName evidence="2">DeoR family transcriptional regulator</fullName>
    </submittedName>
</protein>
<reference evidence="3" key="1">
    <citation type="submission" date="2017-05" db="EMBL/GenBank/DDBJ databases">
        <title>Physiological properties and genetic analysis related to exopolysaccharide production of fresh-water unicellular cyanobacterium Aphanothece sacrum, Suizenji Nori, that has been cultured as a food source in Japan.</title>
        <authorList>
            <person name="Kanesaki Y."/>
            <person name="Yoshikawa S."/>
            <person name="Ohki K."/>
        </authorList>
    </citation>
    <scope>NUCLEOTIDE SEQUENCE [LARGE SCALE GENOMIC DNA]</scope>
    <source>
        <strain evidence="3">FPU1</strain>
    </source>
</reference>
<dbReference type="Proteomes" id="UP000287247">
    <property type="component" value="Unassembled WGS sequence"/>
</dbReference>
<accession>A0A401ILH1</accession>
<dbReference type="GO" id="GO:0016646">
    <property type="term" value="F:oxidoreductase activity, acting on the CH-NH group of donors, NAD or NADP as acceptor"/>
    <property type="evidence" value="ECO:0007669"/>
    <property type="project" value="UniProtKB-ARBA"/>
</dbReference>
<gene>
    <name evidence="2" type="ORF">AsFPU1_3513</name>
</gene>
<dbReference type="SUPFAM" id="SSF50475">
    <property type="entry name" value="FMN-binding split barrel"/>
    <property type="match status" value="1"/>
</dbReference>
<feature type="domain" description="Flavin reductase like" evidence="1">
    <location>
        <begin position="13"/>
        <end position="58"/>
    </location>
</feature>
<dbReference type="InterPro" id="IPR012349">
    <property type="entry name" value="Split_barrel_FMN-bd"/>
</dbReference>
<name>A0A401ILH1_APHSA</name>
<evidence type="ECO:0000313" key="2">
    <source>
        <dbReference type="EMBL" id="GBF82087.1"/>
    </source>
</evidence>